<evidence type="ECO:0000313" key="1">
    <source>
        <dbReference type="EMBL" id="KAL3668840.1"/>
    </source>
</evidence>
<reference evidence="1 2" key="1">
    <citation type="submission" date="2024-09" db="EMBL/GenBank/DDBJ databases">
        <title>Genome sequencing and assembly of Phytophthora oleae, isolate VK10A, causative agent of rot of olive drupes.</title>
        <authorList>
            <person name="Conti Taguali S."/>
            <person name="Riolo M."/>
            <person name="La Spada F."/>
            <person name="Cacciola S.O."/>
            <person name="Dionisio G."/>
        </authorList>
    </citation>
    <scope>NUCLEOTIDE SEQUENCE [LARGE SCALE GENOMIC DNA]</scope>
    <source>
        <strain evidence="1 2">VK10A</strain>
    </source>
</reference>
<dbReference type="Proteomes" id="UP001632037">
    <property type="component" value="Unassembled WGS sequence"/>
</dbReference>
<dbReference type="AlphaFoldDB" id="A0ABD3FSY4"/>
<proteinExistence type="predicted"/>
<evidence type="ECO:0000313" key="2">
    <source>
        <dbReference type="Proteomes" id="UP001632037"/>
    </source>
</evidence>
<keyword evidence="2" id="KW-1185">Reference proteome</keyword>
<accession>A0ABD3FSY4</accession>
<gene>
    <name evidence="1" type="ORF">V7S43_006132</name>
</gene>
<name>A0ABD3FSY4_9STRA</name>
<organism evidence="1 2">
    <name type="scientific">Phytophthora oleae</name>
    <dbReference type="NCBI Taxonomy" id="2107226"/>
    <lineage>
        <taxon>Eukaryota</taxon>
        <taxon>Sar</taxon>
        <taxon>Stramenopiles</taxon>
        <taxon>Oomycota</taxon>
        <taxon>Peronosporomycetes</taxon>
        <taxon>Peronosporales</taxon>
        <taxon>Peronosporaceae</taxon>
        <taxon>Phytophthora</taxon>
    </lineage>
</organism>
<protein>
    <submittedName>
        <fullName evidence="1">Uncharacterized protein</fullName>
    </submittedName>
</protein>
<comment type="caution">
    <text evidence="1">The sequence shown here is derived from an EMBL/GenBank/DDBJ whole genome shotgun (WGS) entry which is preliminary data.</text>
</comment>
<sequence>MHRSPRYLYLLTNLHFWIAEFEDEEDIFLEHMSADFKADAKRYLEMNPKKKRGGEKWKSDGCAAPQTSKFVPFPPLVKVEQLLPGRTTLTEVHRFLLDSGVCWRSSAHRDFAIFKVIAPPPSVQLVRLRFSIGGLFPTSVRVYGFPSAREEKFGHSDANIPVQSTHWNGNKLLIRWLSDVGFSGSAVVCSKTGIAVGYIVREVDESSVNEQYRWYVTTFDGLPTGLWTRFPSDADDEKPRRCDACN</sequence>
<dbReference type="EMBL" id="JBIMZQ010000010">
    <property type="protein sequence ID" value="KAL3668840.1"/>
    <property type="molecule type" value="Genomic_DNA"/>
</dbReference>